<dbReference type="AlphaFoldDB" id="A0AAV4P7R7"/>
<comment type="caution">
    <text evidence="3">The sequence shown here is derived from an EMBL/GenBank/DDBJ whole genome shotgun (WGS) entry which is preliminary data.</text>
</comment>
<feature type="chain" id="PRO_5043562528" description="BPTI/Kunitz inhibitor domain-containing protein" evidence="1">
    <location>
        <begin position="21"/>
        <end position="81"/>
    </location>
</feature>
<evidence type="ECO:0000313" key="3">
    <source>
        <dbReference type="EMBL" id="GIX93069.1"/>
    </source>
</evidence>
<dbReference type="Proteomes" id="UP001054837">
    <property type="component" value="Unassembled WGS sequence"/>
</dbReference>
<dbReference type="SUPFAM" id="SSF57362">
    <property type="entry name" value="BPTI-like"/>
    <property type="match status" value="1"/>
</dbReference>
<gene>
    <name evidence="3" type="ORF">CDAR_171011</name>
</gene>
<keyword evidence="1" id="KW-0732">Signal</keyword>
<dbReference type="Gene3D" id="4.10.410.10">
    <property type="entry name" value="Pancreatic trypsin inhibitor Kunitz domain"/>
    <property type="match status" value="1"/>
</dbReference>
<feature type="domain" description="BPTI/Kunitz inhibitor" evidence="2">
    <location>
        <begin position="23"/>
        <end position="55"/>
    </location>
</feature>
<dbReference type="EMBL" id="BPLQ01002451">
    <property type="protein sequence ID" value="GIX93069.1"/>
    <property type="molecule type" value="Genomic_DNA"/>
</dbReference>
<dbReference type="Pfam" id="PF00014">
    <property type="entry name" value="Kunitz_BPTI"/>
    <property type="match status" value="1"/>
</dbReference>
<dbReference type="InterPro" id="IPR002223">
    <property type="entry name" value="Kunitz_BPTI"/>
</dbReference>
<reference evidence="3 4" key="1">
    <citation type="submission" date="2021-06" db="EMBL/GenBank/DDBJ databases">
        <title>Caerostris darwini draft genome.</title>
        <authorList>
            <person name="Kono N."/>
            <person name="Arakawa K."/>
        </authorList>
    </citation>
    <scope>NUCLEOTIDE SEQUENCE [LARGE SCALE GENOMIC DNA]</scope>
</reference>
<evidence type="ECO:0000313" key="4">
    <source>
        <dbReference type="Proteomes" id="UP001054837"/>
    </source>
</evidence>
<evidence type="ECO:0000259" key="2">
    <source>
        <dbReference type="Pfam" id="PF00014"/>
    </source>
</evidence>
<evidence type="ECO:0000256" key="1">
    <source>
        <dbReference type="SAM" id="SignalP"/>
    </source>
</evidence>
<name>A0AAV4P7R7_9ARAC</name>
<dbReference type="InterPro" id="IPR036880">
    <property type="entry name" value="Kunitz_BPTI_sf"/>
</dbReference>
<protein>
    <recommendedName>
        <fullName evidence="2">BPTI/Kunitz inhibitor domain-containing protein</fullName>
    </recommendedName>
</protein>
<keyword evidence="4" id="KW-1185">Reference proteome</keyword>
<proteinExistence type="predicted"/>
<dbReference type="GO" id="GO:0004867">
    <property type="term" value="F:serine-type endopeptidase inhibitor activity"/>
    <property type="evidence" value="ECO:0007669"/>
    <property type="project" value="InterPro"/>
</dbReference>
<sequence>MRTLIFFLCLTFLGTTFVEGEDPPETGMRRAYFPRWNYDPKTGKCNEFVYGGTETDMILKRNVWITAKENNCKEDRAKTVV</sequence>
<organism evidence="3 4">
    <name type="scientific">Caerostris darwini</name>
    <dbReference type="NCBI Taxonomy" id="1538125"/>
    <lineage>
        <taxon>Eukaryota</taxon>
        <taxon>Metazoa</taxon>
        <taxon>Ecdysozoa</taxon>
        <taxon>Arthropoda</taxon>
        <taxon>Chelicerata</taxon>
        <taxon>Arachnida</taxon>
        <taxon>Araneae</taxon>
        <taxon>Araneomorphae</taxon>
        <taxon>Entelegynae</taxon>
        <taxon>Araneoidea</taxon>
        <taxon>Araneidae</taxon>
        <taxon>Caerostris</taxon>
    </lineage>
</organism>
<feature type="signal peptide" evidence="1">
    <location>
        <begin position="1"/>
        <end position="20"/>
    </location>
</feature>
<accession>A0AAV4P7R7</accession>